<evidence type="ECO:0000313" key="4">
    <source>
        <dbReference type="Proteomes" id="UP000683246"/>
    </source>
</evidence>
<proteinExistence type="predicted"/>
<feature type="compositionally biased region" description="Polar residues" evidence="2">
    <location>
        <begin position="530"/>
        <end position="540"/>
    </location>
</feature>
<name>A0A8J8ML24_9FIRM</name>
<evidence type="ECO:0000256" key="1">
    <source>
        <dbReference type="SAM" id="Coils"/>
    </source>
</evidence>
<feature type="compositionally biased region" description="Polar residues" evidence="2">
    <location>
        <begin position="487"/>
        <end position="507"/>
    </location>
</feature>
<accession>A0A8J8ML24</accession>
<feature type="coiled-coil region" evidence="1">
    <location>
        <begin position="352"/>
        <end position="414"/>
    </location>
</feature>
<reference evidence="3" key="1">
    <citation type="submission" date="2020-07" db="EMBL/GenBank/DDBJ databases">
        <title>Vallitalea pronyensis genome.</title>
        <authorList>
            <person name="Postec A."/>
        </authorList>
    </citation>
    <scope>NUCLEOTIDE SEQUENCE</scope>
    <source>
        <strain evidence="3">FatNI3</strain>
    </source>
</reference>
<dbReference type="KEGG" id="vpy:HZI73_15755"/>
<keyword evidence="1" id="KW-0175">Coiled coil</keyword>
<gene>
    <name evidence="3" type="ORF">HZI73_15755</name>
</gene>
<feature type="compositionally biased region" description="Low complexity" evidence="2">
    <location>
        <begin position="508"/>
        <end position="523"/>
    </location>
</feature>
<dbReference type="EMBL" id="CP058649">
    <property type="protein sequence ID" value="QUI23655.1"/>
    <property type="molecule type" value="Genomic_DNA"/>
</dbReference>
<dbReference type="Proteomes" id="UP000683246">
    <property type="component" value="Chromosome"/>
</dbReference>
<evidence type="ECO:0000256" key="2">
    <source>
        <dbReference type="SAM" id="MobiDB-lite"/>
    </source>
</evidence>
<dbReference type="AlphaFoldDB" id="A0A8J8ML24"/>
<feature type="region of interest" description="Disordered" evidence="2">
    <location>
        <begin position="466"/>
        <end position="560"/>
    </location>
</feature>
<feature type="compositionally biased region" description="Basic and acidic residues" evidence="2">
    <location>
        <begin position="541"/>
        <end position="560"/>
    </location>
</feature>
<keyword evidence="4" id="KW-1185">Reference proteome</keyword>
<protein>
    <submittedName>
        <fullName evidence="3">Uncharacterized protein</fullName>
    </submittedName>
</protein>
<dbReference type="RefSeq" id="WP_212694341.1">
    <property type="nucleotide sequence ID" value="NZ_CP058649.1"/>
</dbReference>
<sequence>MPYLLSKNSTTNLLIDKTGESIYYRMYPVKYNQRAVVIAKSLNHDYAAILDDTSHLHLIYKSSTNSLVHLFEKNNKFESMTLLEDHNNTYQITNLKYLYHQKNYLFYCAYNPFEKTSDLILHTFLDHEQTEPQSLFSIPSLSTHYECLIVDNTLYLLCQTLSQEGEYEINLYPYNVNTSTWDDYETIAKSINPFMDYAMCIQDHIVHITYVERDKGKNIIYYTQKSSDVRKPIAITDSNSILSPIIFIYNHIIWVNWKENNQLMHSLSSNNGETFNQSRPCSAQSPEATYYYFYGYTNQNLMGHKFYGYINGHPILAVLSQVDTDNILLNNYHNLEMKSLINNFSSKDNGKLKILEQEIETHKEVQQNISNQYDNLAKMAKELQTQAKMWKNKYAVSEKEIKKLKKKLRRKSIEHQERITRVTRHETPVVKEKTLSQPLSASQDFIHSPQEDVAIVAPELPGTSLKESLKSPVSSKLSEPQELKPTVSPTSSVSQDSLNATLPTSSTPQQPLKSSLSAPLASQESIKSHLPTSSASQEPLTSKEPRKSSDIHKSFKLPKSSEKPIVEFEDLFE</sequence>
<organism evidence="3 4">
    <name type="scientific">Vallitalea pronyensis</name>
    <dbReference type="NCBI Taxonomy" id="1348613"/>
    <lineage>
        <taxon>Bacteria</taxon>
        <taxon>Bacillati</taxon>
        <taxon>Bacillota</taxon>
        <taxon>Clostridia</taxon>
        <taxon>Lachnospirales</taxon>
        <taxon>Vallitaleaceae</taxon>
        <taxon>Vallitalea</taxon>
    </lineage>
</organism>
<evidence type="ECO:0000313" key="3">
    <source>
        <dbReference type="EMBL" id="QUI23655.1"/>
    </source>
</evidence>